<dbReference type="InterPro" id="IPR016024">
    <property type="entry name" value="ARM-type_fold"/>
</dbReference>
<dbReference type="Gene3D" id="1.25.10.10">
    <property type="entry name" value="Leucine-rich Repeat Variant"/>
    <property type="match status" value="1"/>
</dbReference>
<dbReference type="SUPFAM" id="SSF48371">
    <property type="entry name" value="ARM repeat"/>
    <property type="match status" value="1"/>
</dbReference>
<dbReference type="EMBL" id="JBHSAY010000009">
    <property type="protein sequence ID" value="MFC4133116.1"/>
    <property type="molecule type" value="Genomic_DNA"/>
</dbReference>
<gene>
    <name evidence="1" type="ORF">ACFOZ4_21095</name>
</gene>
<evidence type="ECO:0000313" key="2">
    <source>
        <dbReference type="Proteomes" id="UP001595816"/>
    </source>
</evidence>
<dbReference type="Proteomes" id="UP001595816">
    <property type="component" value="Unassembled WGS sequence"/>
</dbReference>
<accession>A0ABV8LRM2</accession>
<keyword evidence="2" id="KW-1185">Reference proteome</keyword>
<protein>
    <submittedName>
        <fullName evidence="1">HEAT repeat domain-containing protein</fullName>
    </submittedName>
</protein>
<proteinExistence type="predicted"/>
<dbReference type="RefSeq" id="WP_253751702.1">
    <property type="nucleotide sequence ID" value="NZ_JAMZDZ010000001.1"/>
</dbReference>
<comment type="caution">
    <text evidence="1">The sequence shown here is derived from an EMBL/GenBank/DDBJ whole genome shotgun (WGS) entry which is preliminary data.</text>
</comment>
<name>A0ABV8LRM2_9ACTN</name>
<organism evidence="1 2">
    <name type="scientific">Hamadaea flava</name>
    <dbReference type="NCBI Taxonomy" id="1742688"/>
    <lineage>
        <taxon>Bacteria</taxon>
        <taxon>Bacillati</taxon>
        <taxon>Actinomycetota</taxon>
        <taxon>Actinomycetes</taxon>
        <taxon>Micromonosporales</taxon>
        <taxon>Micromonosporaceae</taxon>
        <taxon>Hamadaea</taxon>
    </lineage>
</organism>
<sequence>MSNEFRQALRLMRRRNPQLAEDGFHRLRDIAADHIEELIEEFNNERDHGIRCWLLELIGDARSDRALPVLAAELHGDDAALRDWAVRGLQNLDTPESRRLLWRWAQNRAGG</sequence>
<dbReference type="InterPro" id="IPR011989">
    <property type="entry name" value="ARM-like"/>
</dbReference>
<reference evidence="2" key="1">
    <citation type="journal article" date="2019" name="Int. J. Syst. Evol. Microbiol.">
        <title>The Global Catalogue of Microorganisms (GCM) 10K type strain sequencing project: providing services to taxonomists for standard genome sequencing and annotation.</title>
        <authorList>
            <consortium name="The Broad Institute Genomics Platform"/>
            <consortium name="The Broad Institute Genome Sequencing Center for Infectious Disease"/>
            <person name="Wu L."/>
            <person name="Ma J."/>
        </authorList>
    </citation>
    <scope>NUCLEOTIDE SEQUENCE [LARGE SCALE GENOMIC DNA]</scope>
    <source>
        <strain evidence="2">CGMCC 4.7289</strain>
    </source>
</reference>
<evidence type="ECO:0000313" key="1">
    <source>
        <dbReference type="EMBL" id="MFC4133116.1"/>
    </source>
</evidence>